<sequence>MGLFINQGLIYYQQQNIGGIGAEHHMHEIMGSHKNSENATLLAHALNPAPPPPSSTALFFSVLCVIPPSNCASEASVKLRNSPWRPTSFPDGGFVDGGIGSVHNISRLQTLSMRLP</sequence>
<dbReference type="Proteomes" id="UP000775872">
    <property type="component" value="Unassembled WGS sequence"/>
</dbReference>
<dbReference type="AlphaFoldDB" id="A0A9P0EIC7"/>
<keyword evidence="2" id="KW-1185">Reference proteome</keyword>
<reference evidence="2" key="1">
    <citation type="submission" date="2019-06" db="EMBL/GenBank/DDBJ databases">
        <authorList>
            <person name="Broberg M."/>
        </authorList>
    </citation>
    <scope>NUCLEOTIDE SEQUENCE [LARGE SCALE GENOMIC DNA]</scope>
</reference>
<protein>
    <submittedName>
        <fullName evidence="1">Uncharacterized protein</fullName>
    </submittedName>
</protein>
<dbReference type="OrthoDB" id="10323565at2759"/>
<evidence type="ECO:0000313" key="2">
    <source>
        <dbReference type="Proteomes" id="UP000775872"/>
    </source>
</evidence>
<comment type="caution">
    <text evidence="1">The sequence shown here is derived from an EMBL/GenBank/DDBJ whole genome shotgun (WGS) entry which is preliminary data.</text>
</comment>
<accession>A0A9P0EIC7</accession>
<organism evidence="1 2">
    <name type="scientific">Clonostachys solani</name>
    <dbReference type="NCBI Taxonomy" id="160281"/>
    <lineage>
        <taxon>Eukaryota</taxon>
        <taxon>Fungi</taxon>
        <taxon>Dikarya</taxon>
        <taxon>Ascomycota</taxon>
        <taxon>Pezizomycotina</taxon>
        <taxon>Sordariomycetes</taxon>
        <taxon>Hypocreomycetidae</taxon>
        <taxon>Hypocreales</taxon>
        <taxon>Bionectriaceae</taxon>
        <taxon>Clonostachys</taxon>
    </lineage>
</organism>
<evidence type="ECO:0000313" key="1">
    <source>
        <dbReference type="EMBL" id="CAH0049764.1"/>
    </source>
</evidence>
<dbReference type="EMBL" id="CABFOC020000035">
    <property type="protein sequence ID" value="CAH0049764.1"/>
    <property type="molecule type" value="Genomic_DNA"/>
</dbReference>
<gene>
    <name evidence="1" type="ORF">CSOL1703_00001722</name>
</gene>
<proteinExistence type="predicted"/>
<name>A0A9P0EIC7_9HYPO</name>
<reference evidence="1 2" key="2">
    <citation type="submission" date="2021-10" db="EMBL/GenBank/DDBJ databases">
        <authorList>
            <person name="Piombo E."/>
        </authorList>
    </citation>
    <scope>NUCLEOTIDE SEQUENCE [LARGE SCALE GENOMIC DNA]</scope>
</reference>